<evidence type="ECO:0000256" key="1">
    <source>
        <dbReference type="SAM" id="MobiDB-lite"/>
    </source>
</evidence>
<name>A0ABN9FRT8_9NEOB</name>
<evidence type="ECO:0000313" key="2">
    <source>
        <dbReference type="EMBL" id="CAI9599243.1"/>
    </source>
</evidence>
<accession>A0ABN9FRT8</accession>
<keyword evidence="3" id="KW-1185">Reference proteome</keyword>
<protein>
    <submittedName>
        <fullName evidence="2">Uncharacterized protein</fullName>
    </submittedName>
</protein>
<reference evidence="2" key="1">
    <citation type="submission" date="2023-05" db="EMBL/GenBank/DDBJ databases">
        <authorList>
            <person name="Stuckert A."/>
        </authorList>
    </citation>
    <scope>NUCLEOTIDE SEQUENCE</scope>
</reference>
<sequence length="61" mass="6587">MGPLCPCPHSKKAYEGEELTRLQLLLSLLIGGESRVTERRSSPGCSFSFRGKLTTHGAPGQ</sequence>
<organism evidence="2 3">
    <name type="scientific">Staurois parvus</name>
    <dbReference type="NCBI Taxonomy" id="386267"/>
    <lineage>
        <taxon>Eukaryota</taxon>
        <taxon>Metazoa</taxon>
        <taxon>Chordata</taxon>
        <taxon>Craniata</taxon>
        <taxon>Vertebrata</taxon>
        <taxon>Euteleostomi</taxon>
        <taxon>Amphibia</taxon>
        <taxon>Batrachia</taxon>
        <taxon>Anura</taxon>
        <taxon>Neobatrachia</taxon>
        <taxon>Ranoidea</taxon>
        <taxon>Ranidae</taxon>
        <taxon>Staurois</taxon>
    </lineage>
</organism>
<evidence type="ECO:0000313" key="3">
    <source>
        <dbReference type="Proteomes" id="UP001162483"/>
    </source>
</evidence>
<proteinExistence type="predicted"/>
<gene>
    <name evidence="2" type="ORF">SPARVUS_LOCUS12561604</name>
</gene>
<dbReference type="Proteomes" id="UP001162483">
    <property type="component" value="Unassembled WGS sequence"/>
</dbReference>
<comment type="caution">
    <text evidence="2">The sequence shown here is derived from an EMBL/GenBank/DDBJ whole genome shotgun (WGS) entry which is preliminary data.</text>
</comment>
<feature type="region of interest" description="Disordered" evidence="1">
    <location>
        <begin position="38"/>
        <end position="61"/>
    </location>
</feature>
<dbReference type="EMBL" id="CATNWA010017269">
    <property type="protein sequence ID" value="CAI9599243.1"/>
    <property type="molecule type" value="Genomic_DNA"/>
</dbReference>